<organism evidence="3 4">
    <name type="scientific">Ascochyta lentis</name>
    <dbReference type="NCBI Taxonomy" id="205686"/>
    <lineage>
        <taxon>Eukaryota</taxon>
        <taxon>Fungi</taxon>
        <taxon>Dikarya</taxon>
        <taxon>Ascomycota</taxon>
        <taxon>Pezizomycotina</taxon>
        <taxon>Dothideomycetes</taxon>
        <taxon>Pleosporomycetidae</taxon>
        <taxon>Pleosporales</taxon>
        <taxon>Pleosporineae</taxon>
        <taxon>Didymellaceae</taxon>
        <taxon>Ascochyta</taxon>
    </lineage>
</organism>
<reference evidence="3" key="1">
    <citation type="submission" date="2018-12" db="EMBL/GenBank/DDBJ databases">
        <authorList>
            <person name="Syme R.A."/>
            <person name="Farfan-Caceres L."/>
            <person name="Lichtenzveig J."/>
        </authorList>
    </citation>
    <scope>NUCLEOTIDE SEQUENCE</scope>
    <source>
        <strain evidence="3">Al4</strain>
    </source>
</reference>
<dbReference type="EMBL" id="RZGK01000007">
    <property type="protein sequence ID" value="KAF9697685.1"/>
    <property type="molecule type" value="Genomic_DNA"/>
</dbReference>
<keyword evidence="4" id="KW-1185">Reference proteome</keyword>
<name>A0A8H7J6W6_9PLEO</name>
<proteinExistence type="predicted"/>
<reference evidence="3" key="2">
    <citation type="submission" date="2020-09" db="EMBL/GenBank/DDBJ databases">
        <title>Reference genome assembly for Australian Ascochyta lentis isolate Al4.</title>
        <authorList>
            <person name="Lee R.C."/>
            <person name="Farfan-Caceres L.M."/>
            <person name="Debler J.W."/>
            <person name="Williams A.H."/>
            <person name="Henares B.M."/>
        </authorList>
    </citation>
    <scope>NUCLEOTIDE SEQUENCE</scope>
    <source>
        <strain evidence="3">Al4</strain>
    </source>
</reference>
<protein>
    <submittedName>
        <fullName evidence="3">Uncharacterized protein</fullName>
    </submittedName>
</protein>
<dbReference type="AlphaFoldDB" id="A0A8H7J6W6"/>
<gene>
    <name evidence="3" type="ORF">EKO04_004438</name>
</gene>
<evidence type="ECO:0000256" key="2">
    <source>
        <dbReference type="SAM" id="Phobius"/>
    </source>
</evidence>
<feature type="compositionally biased region" description="Polar residues" evidence="1">
    <location>
        <begin position="1"/>
        <end position="13"/>
    </location>
</feature>
<evidence type="ECO:0000256" key="1">
    <source>
        <dbReference type="SAM" id="MobiDB-lite"/>
    </source>
</evidence>
<evidence type="ECO:0000313" key="4">
    <source>
        <dbReference type="Proteomes" id="UP000651452"/>
    </source>
</evidence>
<keyword evidence="2" id="KW-1133">Transmembrane helix</keyword>
<dbReference type="Proteomes" id="UP000651452">
    <property type="component" value="Unassembled WGS sequence"/>
</dbReference>
<feature type="region of interest" description="Disordered" evidence="1">
    <location>
        <begin position="1"/>
        <end position="25"/>
    </location>
</feature>
<dbReference type="OrthoDB" id="3793993at2759"/>
<sequence>MGLQDTSPQSPAMHTTPADHHDPLYRGDLEQQATTRRSCIGKKGLWLAGGVLTTVLLVAVVVLGSALTTSNKSQEDVEVPIVANSSTLLEVQTVYSTTRATSTIFLPTPRAQVRPEAPLHPIQIETPSMTTSAASTPSDVPTGDISSSNCFFSGAWVLKEQCKKHCPAWEGHETQCEVSKRSQWVCVSCPVRA</sequence>
<evidence type="ECO:0000313" key="3">
    <source>
        <dbReference type="EMBL" id="KAF9697685.1"/>
    </source>
</evidence>
<accession>A0A8H7J6W6</accession>
<feature type="transmembrane region" description="Helical" evidence="2">
    <location>
        <begin position="45"/>
        <end position="67"/>
    </location>
</feature>
<keyword evidence="2" id="KW-0472">Membrane</keyword>
<comment type="caution">
    <text evidence="3">The sequence shown here is derived from an EMBL/GenBank/DDBJ whole genome shotgun (WGS) entry which is preliminary data.</text>
</comment>
<keyword evidence="2" id="KW-0812">Transmembrane</keyword>